<dbReference type="OrthoDB" id="581532at2"/>
<name>A0A3B7QYY6_9BACT</name>
<dbReference type="InterPro" id="IPR005302">
    <property type="entry name" value="MoCF_Sase_C"/>
</dbReference>
<dbReference type="Pfam" id="PF03473">
    <property type="entry name" value="MOSC"/>
    <property type="match status" value="1"/>
</dbReference>
<proteinExistence type="predicted"/>
<dbReference type="SUPFAM" id="SSF50800">
    <property type="entry name" value="PK beta-barrel domain-like"/>
    <property type="match status" value="1"/>
</dbReference>
<dbReference type="InterPro" id="IPR005303">
    <property type="entry name" value="MOCOS_middle"/>
</dbReference>
<dbReference type="GO" id="GO:0003824">
    <property type="term" value="F:catalytic activity"/>
    <property type="evidence" value="ECO:0007669"/>
    <property type="project" value="InterPro"/>
</dbReference>
<evidence type="ECO:0000259" key="1">
    <source>
        <dbReference type="PROSITE" id="PS51340"/>
    </source>
</evidence>
<organism evidence="2 3">
    <name type="scientific">Hymenobacter oligotrophus</name>
    <dbReference type="NCBI Taxonomy" id="2319843"/>
    <lineage>
        <taxon>Bacteria</taxon>
        <taxon>Pseudomonadati</taxon>
        <taxon>Bacteroidota</taxon>
        <taxon>Cytophagia</taxon>
        <taxon>Cytophagales</taxon>
        <taxon>Hymenobacteraceae</taxon>
        <taxon>Hymenobacter</taxon>
    </lineage>
</organism>
<dbReference type="PANTHER" id="PTHR14237">
    <property type="entry name" value="MOLYBDOPTERIN COFACTOR SULFURASE MOSC"/>
    <property type="match status" value="1"/>
</dbReference>
<dbReference type="Proteomes" id="UP000262802">
    <property type="component" value="Chromosome"/>
</dbReference>
<dbReference type="SUPFAM" id="SSF141673">
    <property type="entry name" value="MOSC N-terminal domain-like"/>
    <property type="match status" value="1"/>
</dbReference>
<protein>
    <submittedName>
        <fullName evidence="2">MOSC domain-containing protein</fullName>
    </submittedName>
</protein>
<evidence type="ECO:0000313" key="2">
    <source>
        <dbReference type="EMBL" id="AYA37074.1"/>
    </source>
</evidence>
<dbReference type="KEGG" id="hyh:D3Y59_08415"/>
<dbReference type="GO" id="GO:0030151">
    <property type="term" value="F:molybdenum ion binding"/>
    <property type="evidence" value="ECO:0007669"/>
    <property type="project" value="InterPro"/>
</dbReference>
<dbReference type="InterPro" id="IPR011037">
    <property type="entry name" value="Pyrv_Knase-like_insert_dom_sf"/>
</dbReference>
<keyword evidence="3" id="KW-1185">Reference proteome</keyword>
<dbReference type="Pfam" id="PF03476">
    <property type="entry name" value="MOSC_N"/>
    <property type="match status" value="1"/>
</dbReference>
<dbReference type="GO" id="GO:0030170">
    <property type="term" value="F:pyridoxal phosphate binding"/>
    <property type="evidence" value="ECO:0007669"/>
    <property type="project" value="InterPro"/>
</dbReference>
<reference evidence="2 3" key="1">
    <citation type="submission" date="2018-09" db="EMBL/GenBank/DDBJ databases">
        <title>Hymenobacter medium sp. nov., isolated from R2A medium.</title>
        <authorList>
            <person name="Yingchao G."/>
        </authorList>
    </citation>
    <scope>NUCLEOTIDE SEQUENCE [LARGE SCALE GENOMIC DNA]</scope>
    <source>
        <strain evidence="3">sh-6</strain>
    </source>
</reference>
<accession>A0A3B7QYY6</accession>
<evidence type="ECO:0000313" key="3">
    <source>
        <dbReference type="Proteomes" id="UP000262802"/>
    </source>
</evidence>
<dbReference type="AlphaFoldDB" id="A0A3B7QYY6"/>
<dbReference type="RefSeq" id="WP_119444650.1">
    <property type="nucleotide sequence ID" value="NZ_CP032317.1"/>
</dbReference>
<gene>
    <name evidence="2" type="ORF">D3Y59_08415</name>
</gene>
<sequence length="274" mass="30557">MADTHAALTLSDLYLYPVKSLGGFRVPEAAVELRGLRHDRRWLLVDARGRFLTQRTLPAMALLHLEYAHNGFIVRHIQRPELKPLLVPFEAEHKGTQFVTVWDDMVFAYRGLREHDEWFSEALGQPCRLVHMPDAALRAADGGDARGLVSFADAYPFLLIGQASLDDLNSRLAEPVPMNRFRPNLVVHGAEAYAEDAWGSFAIGGNAFEGIRTCGRCVLITTNQQTAERTPEPLRTLAQYRTVGNHVMFGLNVVGPEAGLLRVGDALEVFSRRN</sequence>
<dbReference type="EMBL" id="CP032317">
    <property type="protein sequence ID" value="AYA37074.1"/>
    <property type="molecule type" value="Genomic_DNA"/>
</dbReference>
<feature type="domain" description="MOSC" evidence="1">
    <location>
        <begin position="127"/>
        <end position="270"/>
    </location>
</feature>
<dbReference type="PROSITE" id="PS51340">
    <property type="entry name" value="MOSC"/>
    <property type="match status" value="1"/>
</dbReference>
<dbReference type="PANTHER" id="PTHR14237:SF19">
    <property type="entry name" value="MITOCHONDRIAL AMIDOXIME REDUCING COMPONENT 1"/>
    <property type="match status" value="1"/>
</dbReference>